<sequence>MQAHQFLRREQVLQKLGISRTTLYNLEKAGRFPQHFMVTPRCAAWRADEVDAWMQQRAGVSVPSAPAPDVRQRRHAPGRGKRQQAAA</sequence>
<feature type="region of interest" description="Disordered" evidence="1">
    <location>
        <begin position="59"/>
        <end position="87"/>
    </location>
</feature>
<dbReference type="RefSeq" id="WP_404540701.1">
    <property type="nucleotide sequence ID" value="NZ_JADIKL010000007.1"/>
</dbReference>
<accession>A0ABW8KK50</accession>
<evidence type="ECO:0000313" key="3">
    <source>
        <dbReference type="Proteomes" id="UP001620397"/>
    </source>
</evidence>
<dbReference type="EMBL" id="JADIKL010000007">
    <property type="protein sequence ID" value="MFK2931742.1"/>
    <property type="molecule type" value="Genomic_DNA"/>
</dbReference>
<organism evidence="2 3">
    <name type="scientific">Dyella agri</name>
    <dbReference type="NCBI Taxonomy" id="1926869"/>
    <lineage>
        <taxon>Bacteria</taxon>
        <taxon>Pseudomonadati</taxon>
        <taxon>Pseudomonadota</taxon>
        <taxon>Gammaproteobacteria</taxon>
        <taxon>Lysobacterales</taxon>
        <taxon>Rhodanobacteraceae</taxon>
        <taxon>Dyella</taxon>
    </lineage>
</organism>
<dbReference type="Gene3D" id="1.10.238.160">
    <property type="match status" value="1"/>
</dbReference>
<comment type="caution">
    <text evidence="2">The sequence shown here is derived from an EMBL/GenBank/DDBJ whole genome shotgun (WGS) entry which is preliminary data.</text>
</comment>
<dbReference type="Pfam" id="PF05930">
    <property type="entry name" value="Phage_AlpA"/>
    <property type="match status" value="1"/>
</dbReference>
<dbReference type="InterPro" id="IPR010260">
    <property type="entry name" value="AlpA"/>
</dbReference>
<name>A0ABW8KK50_9GAMM</name>
<reference evidence="2 3" key="1">
    <citation type="submission" date="2020-10" db="EMBL/GenBank/DDBJ databases">
        <title>Phylogeny of dyella-like bacteria.</title>
        <authorList>
            <person name="Fu J."/>
        </authorList>
    </citation>
    <scope>NUCLEOTIDE SEQUENCE [LARGE SCALE GENOMIC DNA]</scope>
    <source>
        <strain evidence="2 3">DKC-1</strain>
    </source>
</reference>
<evidence type="ECO:0000313" key="2">
    <source>
        <dbReference type="EMBL" id="MFK2931742.1"/>
    </source>
</evidence>
<dbReference type="PANTHER" id="PTHR36154:SF1">
    <property type="entry name" value="DNA-BINDING TRANSCRIPTIONAL ACTIVATOR ALPA"/>
    <property type="match status" value="1"/>
</dbReference>
<protein>
    <submittedName>
        <fullName evidence="2">AlpA family phage regulatory protein</fullName>
    </submittedName>
</protein>
<feature type="compositionally biased region" description="Basic residues" evidence="1">
    <location>
        <begin position="72"/>
        <end position="87"/>
    </location>
</feature>
<dbReference type="InterPro" id="IPR052931">
    <property type="entry name" value="Prophage_regulatory_activator"/>
</dbReference>
<evidence type="ECO:0000256" key="1">
    <source>
        <dbReference type="SAM" id="MobiDB-lite"/>
    </source>
</evidence>
<keyword evidence="3" id="KW-1185">Reference proteome</keyword>
<dbReference type="PANTHER" id="PTHR36154">
    <property type="entry name" value="DNA-BINDING TRANSCRIPTIONAL ACTIVATOR ALPA"/>
    <property type="match status" value="1"/>
</dbReference>
<dbReference type="InterPro" id="IPR009061">
    <property type="entry name" value="DNA-bd_dom_put_sf"/>
</dbReference>
<dbReference type="Proteomes" id="UP001620397">
    <property type="component" value="Unassembled WGS sequence"/>
</dbReference>
<proteinExistence type="predicted"/>
<dbReference type="SUPFAM" id="SSF46955">
    <property type="entry name" value="Putative DNA-binding domain"/>
    <property type="match status" value="1"/>
</dbReference>
<gene>
    <name evidence="2" type="ORF">ISP14_13165</name>
</gene>